<protein>
    <recommendedName>
        <fullName evidence="2">BPL/LPL catalytic domain-containing protein</fullName>
    </recommendedName>
</protein>
<dbReference type="Proteomes" id="UP000306223">
    <property type="component" value="Unassembled WGS sequence"/>
</dbReference>
<accession>A0A4U0QEU4</accession>
<dbReference type="AlphaFoldDB" id="A0A4U0QEU4"/>
<gene>
    <name evidence="3" type="ORF">FA740_17625</name>
</gene>
<keyword evidence="4" id="KW-1185">Reference proteome</keyword>
<feature type="domain" description="BPL/LPL catalytic" evidence="2">
    <location>
        <begin position="81"/>
        <end position="258"/>
    </location>
</feature>
<evidence type="ECO:0000259" key="2">
    <source>
        <dbReference type="Pfam" id="PF16917"/>
    </source>
</evidence>
<sequence>MGGFSGGAKRLGGQRKGSLAGTDQSRAGRCVLHGPFLVPPAGLSDACRPSHPIWTAREGDKMPSDIAAQPRTAPTGPRIPLPPPFDLIRTDHRDVLAHAARLAPDHGAGTLVLHQSPGLLAFAVVLEPEQVLAEARQAFILGMAALADTLAAHCPPERPVCIHWPDLLLYDAARIGGGRLAAPDHCAEDAVPEWLVFGVELIADRDHLDETGLYPDSTSLREEDFDPAEDIVSTFASYLMLYFDRWTHTGFDAVTDAFIRRIGPDLPTGQRRIEACRLIETTAGGVVCDYPTLRDALSQQGWRDDAGPRL</sequence>
<comment type="caution">
    <text evidence="3">The sequence shown here is derived from an EMBL/GenBank/DDBJ whole genome shotgun (WGS) entry which is preliminary data.</text>
</comment>
<dbReference type="Pfam" id="PF16917">
    <property type="entry name" value="BPL_LplA_LipB_2"/>
    <property type="match status" value="1"/>
</dbReference>
<dbReference type="SUPFAM" id="SSF55681">
    <property type="entry name" value="Class II aaRS and biotin synthetases"/>
    <property type="match status" value="1"/>
</dbReference>
<dbReference type="EMBL" id="SUNH01000039">
    <property type="protein sequence ID" value="TJZ79916.1"/>
    <property type="molecule type" value="Genomic_DNA"/>
</dbReference>
<evidence type="ECO:0000313" key="4">
    <source>
        <dbReference type="Proteomes" id="UP000306223"/>
    </source>
</evidence>
<dbReference type="InterPro" id="IPR045864">
    <property type="entry name" value="aa-tRNA-synth_II/BPL/LPL"/>
</dbReference>
<dbReference type="OrthoDB" id="7657788at2"/>
<feature type="region of interest" description="Disordered" evidence="1">
    <location>
        <begin position="1"/>
        <end position="23"/>
    </location>
</feature>
<dbReference type="InterPro" id="IPR004143">
    <property type="entry name" value="BPL_LPL_catalytic"/>
</dbReference>
<evidence type="ECO:0000313" key="3">
    <source>
        <dbReference type="EMBL" id="TJZ79916.1"/>
    </source>
</evidence>
<feature type="compositionally biased region" description="Gly residues" evidence="1">
    <location>
        <begin position="1"/>
        <end position="10"/>
    </location>
</feature>
<dbReference type="Gene3D" id="3.30.930.10">
    <property type="entry name" value="Bira Bifunctional Protein, Domain 2"/>
    <property type="match status" value="1"/>
</dbReference>
<name>A0A4U0QEU4_9RHOB</name>
<evidence type="ECO:0000256" key="1">
    <source>
        <dbReference type="SAM" id="MobiDB-lite"/>
    </source>
</evidence>
<proteinExistence type="predicted"/>
<organism evidence="3 4">
    <name type="scientific">Paracoccus hibiscisoli</name>
    <dbReference type="NCBI Taxonomy" id="2023261"/>
    <lineage>
        <taxon>Bacteria</taxon>
        <taxon>Pseudomonadati</taxon>
        <taxon>Pseudomonadota</taxon>
        <taxon>Alphaproteobacteria</taxon>
        <taxon>Rhodobacterales</taxon>
        <taxon>Paracoccaceae</taxon>
        <taxon>Paracoccus</taxon>
    </lineage>
</organism>
<reference evidence="3 4" key="1">
    <citation type="submission" date="2019-04" db="EMBL/GenBank/DDBJ databases">
        <authorList>
            <person name="Li J."/>
        </authorList>
    </citation>
    <scope>NUCLEOTIDE SEQUENCE [LARGE SCALE GENOMIC DNA]</scope>
    <source>
        <strain evidence="3 4">CCTCC AB2016182</strain>
    </source>
</reference>